<protein>
    <submittedName>
        <fullName evidence="1">BnaC06g23480D protein</fullName>
    </submittedName>
</protein>
<reference evidence="1 2" key="1">
    <citation type="journal article" date="2014" name="Science">
        <title>Plant genetics. Early allopolyploid evolution in the post-Neolithic Brassica napus oilseed genome.</title>
        <authorList>
            <person name="Chalhoub B."/>
            <person name="Denoeud F."/>
            <person name="Liu S."/>
            <person name="Parkin I.A."/>
            <person name="Tang H."/>
            <person name="Wang X."/>
            <person name="Chiquet J."/>
            <person name="Belcram H."/>
            <person name="Tong C."/>
            <person name="Samans B."/>
            <person name="Correa M."/>
            <person name="Da Silva C."/>
            <person name="Just J."/>
            <person name="Falentin C."/>
            <person name="Koh C.S."/>
            <person name="Le Clainche I."/>
            <person name="Bernard M."/>
            <person name="Bento P."/>
            <person name="Noel B."/>
            <person name="Labadie K."/>
            <person name="Alberti A."/>
            <person name="Charles M."/>
            <person name="Arnaud D."/>
            <person name="Guo H."/>
            <person name="Daviaud C."/>
            <person name="Alamery S."/>
            <person name="Jabbari K."/>
            <person name="Zhao M."/>
            <person name="Edger P.P."/>
            <person name="Chelaifa H."/>
            <person name="Tack D."/>
            <person name="Lassalle G."/>
            <person name="Mestiri I."/>
            <person name="Schnel N."/>
            <person name="Le Paslier M.C."/>
            <person name="Fan G."/>
            <person name="Renault V."/>
            <person name="Bayer P.E."/>
            <person name="Golicz A.A."/>
            <person name="Manoli S."/>
            <person name="Lee T.H."/>
            <person name="Thi V.H."/>
            <person name="Chalabi S."/>
            <person name="Hu Q."/>
            <person name="Fan C."/>
            <person name="Tollenaere R."/>
            <person name="Lu Y."/>
            <person name="Battail C."/>
            <person name="Shen J."/>
            <person name="Sidebottom C.H."/>
            <person name="Wang X."/>
            <person name="Canaguier A."/>
            <person name="Chauveau A."/>
            <person name="Berard A."/>
            <person name="Deniot G."/>
            <person name="Guan M."/>
            <person name="Liu Z."/>
            <person name="Sun F."/>
            <person name="Lim Y.P."/>
            <person name="Lyons E."/>
            <person name="Town C.D."/>
            <person name="Bancroft I."/>
            <person name="Wang X."/>
            <person name="Meng J."/>
            <person name="Ma J."/>
            <person name="Pires J.C."/>
            <person name="King G.J."/>
            <person name="Brunel D."/>
            <person name="Delourme R."/>
            <person name="Renard M."/>
            <person name="Aury J.M."/>
            <person name="Adams K.L."/>
            <person name="Batley J."/>
            <person name="Snowdon R.J."/>
            <person name="Tost J."/>
            <person name="Edwards D."/>
            <person name="Zhou Y."/>
            <person name="Hua W."/>
            <person name="Sharpe A.G."/>
            <person name="Paterson A.H."/>
            <person name="Guan C."/>
            <person name="Wincker P."/>
        </authorList>
    </citation>
    <scope>NUCLEOTIDE SEQUENCE [LARGE SCALE GENOMIC DNA]</scope>
    <source>
        <strain evidence="2">cv. Darmor-bzh</strain>
    </source>
</reference>
<dbReference type="Gramene" id="CDY11096">
    <property type="protein sequence ID" value="CDY11096"/>
    <property type="gene ID" value="GSBRNA2T00049067001"/>
</dbReference>
<sequence length="110" mass="12470">MIITLISFARPKDTPFRFSSPPSDLFRCRVCTLVIWIRELQSASSRMSFVSTESSRVFGLQEDHLVTLFLISKTQGTPALGKPLNPWKNTKHVVNKTLNPWETLKPLGNP</sequence>
<organism evidence="1 2">
    <name type="scientific">Brassica napus</name>
    <name type="common">Rape</name>
    <dbReference type="NCBI Taxonomy" id="3708"/>
    <lineage>
        <taxon>Eukaryota</taxon>
        <taxon>Viridiplantae</taxon>
        <taxon>Streptophyta</taxon>
        <taxon>Embryophyta</taxon>
        <taxon>Tracheophyta</taxon>
        <taxon>Spermatophyta</taxon>
        <taxon>Magnoliopsida</taxon>
        <taxon>eudicotyledons</taxon>
        <taxon>Gunneridae</taxon>
        <taxon>Pentapetalae</taxon>
        <taxon>rosids</taxon>
        <taxon>malvids</taxon>
        <taxon>Brassicales</taxon>
        <taxon>Brassicaceae</taxon>
        <taxon>Brassiceae</taxon>
        <taxon>Brassica</taxon>
    </lineage>
</organism>
<dbReference type="AlphaFoldDB" id="A0A078FCP5"/>
<evidence type="ECO:0000313" key="2">
    <source>
        <dbReference type="Proteomes" id="UP000028999"/>
    </source>
</evidence>
<dbReference type="PaxDb" id="3708-A0A078FCP5"/>
<dbReference type="EMBL" id="LK032009">
    <property type="protein sequence ID" value="CDY11096.1"/>
    <property type="molecule type" value="Genomic_DNA"/>
</dbReference>
<keyword evidence="2" id="KW-1185">Reference proteome</keyword>
<dbReference type="Proteomes" id="UP000028999">
    <property type="component" value="Unassembled WGS sequence"/>
</dbReference>
<proteinExistence type="predicted"/>
<evidence type="ECO:0000313" key="1">
    <source>
        <dbReference type="EMBL" id="CDY11096.1"/>
    </source>
</evidence>
<gene>
    <name evidence="1" type="primary">BnaC06g23480D</name>
    <name evidence="1" type="ORF">GSBRNA2T00049067001</name>
</gene>
<accession>A0A078FCP5</accession>
<name>A0A078FCP5_BRANA</name>